<keyword evidence="1" id="KW-0812">Transmembrane</keyword>
<feature type="transmembrane region" description="Helical" evidence="1">
    <location>
        <begin position="208"/>
        <end position="226"/>
    </location>
</feature>
<feature type="transmembrane region" description="Helical" evidence="1">
    <location>
        <begin position="21"/>
        <end position="42"/>
    </location>
</feature>
<dbReference type="SUPFAM" id="SSF81343">
    <property type="entry name" value="Fumarate reductase respiratory complex transmembrane subunits"/>
    <property type="match status" value="1"/>
</dbReference>
<dbReference type="PANTHER" id="PTHR38409:SF1">
    <property type="entry name" value="MITOCHONDRIAL ADAPTER PROTEIN MCP1"/>
    <property type="match status" value="1"/>
</dbReference>
<keyword evidence="1" id="KW-0472">Membrane</keyword>
<dbReference type="GO" id="GO:0016020">
    <property type="term" value="C:membrane"/>
    <property type="evidence" value="ECO:0007669"/>
    <property type="project" value="InterPro"/>
</dbReference>
<dbReference type="EMBL" id="FUEG01000005">
    <property type="protein sequence ID" value="SJL04965.1"/>
    <property type="molecule type" value="Genomic_DNA"/>
</dbReference>
<dbReference type="OrthoDB" id="10259513at2759"/>
<dbReference type="InterPro" id="IPR039960">
    <property type="entry name" value="MCP1"/>
</dbReference>
<reference evidence="3" key="1">
    <citation type="journal article" date="2017" name="Nat. Ecol. Evol.">
        <title>Genome expansion and lineage-specific genetic innovations in the forest pathogenic fungi Armillaria.</title>
        <authorList>
            <person name="Sipos G."/>
            <person name="Prasanna A.N."/>
            <person name="Walter M.C."/>
            <person name="O'Connor E."/>
            <person name="Balint B."/>
            <person name="Krizsan K."/>
            <person name="Kiss B."/>
            <person name="Hess J."/>
            <person name="Varga T."/>
            <person name="Slot J."/>
            <person name="Riley R."/>
            <person name="Boka B."/>
            <person name="Rigling D."/>
            <person name="Barry K."/>
            <person name="Lee J."/>
            <person name="Mihaltcheva S."/>
            <person name="LaButti K."/>
            <person name="Lipzen A."/>
            <person name="Waldron R."/>
            <person name="Moloney N.M."/>
            <person name="Sperisen C."/>
            <person name="Kredics L."/>
            <person name="Vagvoelgyi C."/>
            <person name="Patrignani A."/>
            <person name="Fitzpatrick D."/>
            <person name="Nagy I."/>
            <person name="Doyle S."/>
            <person name="Anderson J.B."/>
            <person name="Grigoriev I.V."/>
            <person name="Gueldener U."/>
            <person name="Muensterkoetter M."/>
            <person name="Nagy L.G."/>
        </authorList>
    </citation>
    <scope>NUCLEOTIDE SEQUENCE [LARGE SCALE GENOMIC DNA]</scope>
    <source>
        <strain evidence="3">C18/9</strain>
    </source>
</reference>
<evidence type="ECO:0000256" key="1">
    <source>
        <dbReference type="SAM" id="Phobius"/>
    </source>
</evidence>
<keyword evidence="3" id="KW-1185">Reference proteome</keyword>
<dbReference type="Proteomes" id="UP000219338">
    <property type="component" value="Unassembled WGS sequence"/>
</dbReference>
<keyword evidence="1" id="KW-1133">Transmembrane helix</keyword>
<evidence type="ECO:0000313" key="3">
    <source>
        <dbReference type="Proteomes" id="UP000219338"/>
    </source>
</evidence>
<organism evidence="2 3">
    <name type="scientific">Armillaria ostoyae</name>
    <name type="common">Armillaria root rot fungus</name>
    <dbReference type="NCBI Taxonomy" id="47428"/>
    <lineage>
        <taxon>Eukaryota</taxon>
        <taxon>Fungi</taxon>
        <taxon>Dikarya</taxon>
        <taxon>Basidiomycota</taxon>
        <taxon>Agaricomycotina</taxon>
        <taxon>Agaricomycetes</taxon>
        <taxon>Agaricomycetidae</taxon>
        <taxon>Agaricales</taxon>
        <taxon>Marasmiineae</taxon>
        <taxon>Physalacriaceae</taxon>
        <taxon>Armillaria</taxon>
    </lineage>
</organism>
<dbReference type="GO" id="GO:0055088">
    <property type="term" value="P:lipid homeostasis"/>
    <property type="evidence" value="ECO:0007669"/>
    <property type="project" value="InterPro"/>
</dbReference>
<protein>
    <recommendedName>
        <fullName evidence="4">Mitochondrial adapter protein MCP1 transmembrane domain-containing protein</fullName>
    </recommendedName>
</protein>
<name>A0A284R8E6_ARMOS</name>
<proteinExistence type="predicted"/>
<accession>A0A284R8E6</accession>
<evidence type="ECO:0008006" key="4">
    <source>
        <dbReference type="Google" id="ProtNLM"/>
    </source>
</evidence>
<evidence type="ECO:0000313" key="2">
    <source>
        <dbReference type="EMBL" id="SJL04965.1"/>
    </source>
</evidence>
<dbReference type="InterPro" id="IPR034804">
    <property type="entry name" value="SQR/QFR_C/D"/>
</dbReference>
<dbReference type="OMA" id="WPWRSWL"/>
<feature type="transmembrane region" description="Helical" evidence="1">
    <location>
        <begin position="165"/>
        <end position="187"/>
    </location>
</feature>
<sequence length="252" mass="27857">MESESDNSPPVHRNTSMRRAVIPYLTKIAHGSSPFITTFLLIHLTPPALANLGGSSLSSQSMLLGREYYQTSFGEKYLVLAPIAIHALSAFLKRVLSGPKNPPRPPSSLLTTTGYATMWLLLPVHFLVHRRLPTTPAPPILEVGPSELDYEFVKVGLQTWPWRSALLYGGLVICVSLHMADGMGIMWNAYLAQTWGRVKQSVRKYRRAGLVAGVALPVLSGLVVVAREPVLSFASTVKRFEAVFLMSWIYRV</sequence>
<dbReference type="PANTHER" id="PTHR38409">
    <property type="entry name" value="MDM10-COMPLEMENTING PROTEIN 1"/>
    <property type="match status" value="1"/>
</dbReference>
<dbReference type="AlphaFoldDB" id="A0A284R8E6"/>
<gene>
    <name evidence="2" type="ORF">ARMOST_08336</name>
</gene>